<protein>
    <recommendedName>
        <fullName evidence="1">KRAB domain-containing protein</fullName>
    </recommendedName>
</protein>
<sequence length="145" mass="16658">MDHKSFPGKMEKGRIYMVERIFNITLEIICLLTGEDCRVVNMCGEPVTISSKSPLTRGRNRIQKSIMMLDVGNNDQKILDLTHKILELLSGEVPIRCQDVTIYFSLEEWDYIEGHKDQYQDVMMEHCHFLTSQGTKGTSQSNDAE</sequence>
<dbReference type="Proteomes" id="UP000824782">
    <property type="component" value="Unassembled WGS sequence"/>
</dbReference>
<name>A0AAV6YRY5_ENGPU</name>
<keyword evidence="3" id="KW-1185">Reference proteome</keyword>
<dbReference type="CDD" id="cd07765">
    <property type="entry name" value="KRAB_A-box"/>
    <property type="match status" value="1"/>
</dbReference>
<evidence type="ECO:0000313" key="2">
    <source>
        <dbReference type="EMBL" id="KAG8537645.1"/>
    </source>
</evidence>
<evidence type="ECO:0000259" key="1">
    <source>
        <dbReference type="Pfam" id="PF01352"/>
    </source>
</evidence>
<dbReference type="EMBL" id="WNYA01028240">
    <property type="protein sequence ID" value="KAG8537645.1"/>
    <property type="molecule type" value="Genomic_DNA"/>
</dbReference>
<dbReference type="InterPro" id="IPR001909">
    <property type="entry name" value="KRAB"/>
</dbReference>
<proteinExistence type="predicted"/>
<gene>
    <name evidence="2" type="ORF">GDO81_024163</name>
</gene>
<dbReference type="GO" id="GO:0006355">
    <property type="term" value="P:regulation of DNA-templated transcription"/>
    <property type="evidence" value="ECO:0007669"/>
    <property type="project" value="InterPro"/>
</dbReference>
<feature type="domain" description="KRAB" evidence="1">
    <location>
        <begin position="97"/>
        <end position="134"/>
    </location>
</feature>
<dbReference type="Gene3D" id="6.10.140.140">
    <property type="match status" value="1"/>
</dbReference>
<reference evidence="2" key="1">
    <citation type="thesis" date="2020" institute="ProQuest LLC" country="789 East Eisenhower Parkway, Ann Arbor, MI, USA">
        <title>Comparative Genomics and Chromosome Evolution.</title>
        <authorList>
            <person name="Mudd A.B."/>
        </authorList>
    </citation>
    <scope>NUCLEOTIDE SEQUENCE</scope>
    <source>
        <strain evidence="2">237g6f4</strain>
        <tissue evidence="2">Blood</tissue>
    </source>
</reference>
<dbReference type="AlphaFoldDB" id="A0AAV6YRY5"/>
<accession>A0AAV6YRY5</accession>
<organism evidence="2 3">
    <name type="scientific">Engystomops pustulosus</name>
    <name type="common">Tungara frog</name>
    <name type="synonym">Physalaemus pustulosus</name>
    <dbReference type="NCBI Taxonomy" id="76066"/>
    <lineage>
        <taxon>Eukaryota</taxon>
        <taxon>Metazoa</taxon>
        <taxon>Chordata</taxon>
        <taxon>Craniata</taxon>
        <taxon>Vertebrata</taxon>
        <taxon>Euteleostomi</taxon>
        <taxon>Amphibia</taxon>
        <taxon>Batrachia</taxon>
        <taxon>Anura</taxon>
        <taxon>Neobatrachia</taxon>
        <taxon>Hyloidea</taxon>
        <taxon>Leptodactylidae</taxon>
        <taxon>Leiuperinae</taxon>
        <taxon>Engystomops</taxon>
    </lineage>
</organism>
<comment type="caution">
    <text evidence="2">The sequence shown here is derived from an EMBL/GenBank/DDBJ whole genome shotgun (WGS) entry which is preliminary data.</text>
</comment>
<evidence type="ECO:0000313" key="3">
    <source>
        <dbReference type="Proteomes" id="UP000824782"/>
    </source>
</evidence>
<dbReference type="InterPro" id="IPR036051">
    <property type="entry name" value="KRAB_dom_sf"/>
</dbReference>
<dbReference type="Pfam" id="PF01352">
    <property type="entry name" value="KRAB"/>
    <property type="match status" value="1"/>
</dbReference>
<dbReference type="SUPFAM" id="SSF109640">
    <property type="entry name" value="KRAB domain (Kruppel-associated box)"/>
    <property type="match status" value="1"/>
</dbReference>